<feature type="non-terminal residue" evidence="1">
    <location>
        <position position="139"/>
    </location>
</feature>
<dbReference type="EMBL" id="BKCJ011658523">
    <property type="protein sequence ID" value="GFD45812.1"/>
    <property type="molecule type" value="Genomic_DNA"/>
</dbReference>
<protein>
    <recommendedName>
        <fullName evidence="2">Alpha/beta hydrolase fold-5 domain-containing protein</fullName>
    </recommendedName>
</protein>
<evidence type="ECO:0000313" key="1">
    <source>
        <dbReference type="EMBL" id="GFD45812.1"/>
    </source>
</evidence>
<feature type="non-terminal residue" evidence="1">
    <location>
        <position position="1"/>
    </location>
</feature>
<organism evidence="1">
    <name type="scientific">Tanacetum cinerariifolium</name>
    <name type="common">Dalmatian daisy</name>
    <name type="synonym">Chrysanthemum cinerariifolium</name>
    <dbReference type="NCBI Taxonomy" id="118510"/>
    <lineage>
        <taxon>Eukaryota</taxon>
        <taxon>Viridiplantae</taxon>
        <taxon>Streptophyta</taxon>
        <taxon>Embryophyta</taxon>
        <taxon>Tracheophyta</taxon>
        <taxon>Spermatophyta</taxon>
        <taxon>Magnoliopsida</taxon>
        <taxon>eudicotyledons</taxon>
        <taxon>Gunneridae</taxon>
        <taxon>Pentapetalae</taxon>
        <taxon>asterids</taxon>
        <taxon>campanulids</taxon>
        <taxon>Asterales</taxon>
        <taxon>Asteraceae</taxon>
        <taxon>Asteroideae</taxon>
        <taxon>Anthemideae</taxon>
        <taxon>Anthemidinae</taxon>
        <taxon>Tanacetum</taxon>
    </lineage>
</organism>
<proteinExistence type="predicted"/>
<name>A0A699WCD9_TANCI</name>
<sequence>DALAREGYTVLLLPAADTLAPAHLTAALTYLHRTPGVDTARVGAWAAGTRAPLLAAMLAEPNLGGPRPAFVIAQGAPLPTAATRPIWRTLASTERVLGLYEATDAPTVRTANGLRTALANPQARVLRGQGAGLVEAVVG</sequence>
<reference evidence="1" key="1">
    <citation type="journal article" date="2019" name="Sci. Rep.">
        <title>Draft genome of Tanacetum cinerariifolium, the natural source of mosquito coil.</title>
        <authorList>
            <person name="Yamashiro T."/>
            <person name="Shiraishi A."/>
            <person name="Satake H."/>
            <person name="Nakayama K."/>
        </authorList>
    </citation>
    <scope>NUCLEOTIDE SEQUENCE</scope>
</reference>
<dbReference type="AlphaFoldDB" id="A0A699WCD9"/>
<evidence type="ECO:0008006" key="2">
    <source>
        <dbReference type="Google" id="ProtNLM"/>
    </source>
</evidence>
<comment type="caution">
    <text evidence="1">The sequence shown here is derived from an EMBL/GenBank/DDBJ whole genome shotgun (WGS) entry which is preliminary data.</text>
</comment>
<accession>A0A699WCD9</accession>
<gene>
    <name evidence="1" type="ORF">Tci_917781</name>
</gene>